<protein>
    <submittedName>
        <fullName evidence="2">Uncharacterized protein</fullName>
    </submittedName>
</protein>
<keyword evidence="1" id="KW-1133">Transmembrane helix</keyword>
<keyword evidence="3" id="KW-1185">Reference proteome</keyword>
<evidence type="ECO:0000313" key="3">
    <source>
        <dbReference type="Proteomes" id="UP001432027"/>
    </source>
</evidence>
<reference evidence="2" key="1">
    <citation type="submission" date="2023-10" db="EMBL/GenBank/DDBJ databases">
        <title>Genome assembly of Pristionchus species.</title>
        <authorList>
            <person name="Yoshida K."/>
            <person name="Sommer R.J."/>
        </authorList>
    </citation>
    <scope>NUCLEOTIDE SEQUENCE</scope>
    <source>
        <strain evidence="2">RS0144</strain>
    </source>
</reference>
<proteinExistence type="predicted"/>
<keyword evidence="1" id="KW-0812">Transmembrane</keyword>
<dbReference type="EMBL" id="BTSX01000004">
    <property type="protein sequence ID" value="GMS97449.1"/>
    <property type="molecule type" value="Genomic_DNA"/>
</dbReference>
<keyword evidence="1" id="KW-0472">Membrane</keyword>
<organism evidence="2 3">
    <name type="scientific">Pristionchus entomophagus</name>
    <dbReference type="NCBI Taxonomy" id="358040"/>
    <lineage>
        <taxon>Eukaryota</taxon>
        <taxon>Metazoa</taxon>
        <taxon>Ecdysozoa</taxon>
        <taxon>Nematoda</taxon>
        <taxon>Chromadorea</taxon>
        <taxon>Rhabditida</taxon>
        <taxon>Rhabditina</taxon>
        <taxon>Diplogasteromorpha</taxon>
        <taxon>Diplogasteroidea</taxon>
        <taxon>Neodiplogasteridae</taxon>
        <taxon>Pristionchus</taxon>
    </lineage>
</organism>
<dbReference type="AlphaFoldDB" id="A0AAV5TTY9"/>
<feature type="transmembrane region" description="Helical" evidence="1">
    <location>
        <begin position="21"/>
        <end position="42"/>
    </location>
</feature>
<evidence type="ECO:0000313" key="2">
    <source>
        <dbReference type="EMBL" id="GMS97449.1"/>
    </source>
</evidence>
<sequence length="83" mass="9461">DFNLISACNPSNKVIVCDPQMVYPTLSDSIFALLLLCFSCLCSKNQRSFLFFQYFLQKHNGKILFGESAYRGLSFGHRESARL</sequence>
<name>A0AAV5TTY9_9BILA</name>
<evidence type="ECO:0000256" key="1">
    <source>
        <dbReference type="SAM" id="Phobius"/>
    </source>
</evidence>
<gene>
    <name evidence="2" type="ORF">PENTCL1PPCAC_19624</name>
</gene>
<comment type="caution">
    <text evidence="2">The sequence shown here is derived from an EMBL/GenBank/DDBJ whole genome shotgun (WGS) entry which is preliminary data.</text>
</comment>
<accession>A0AAV5TTY9</accession>
<feature type="non-terminal residue" evidence="2">
    <location>
        <position position="1"/>
    </location>
</feature>
<dbReference type="Proteomes" id="UP001432027">
    <property type="component" value="Unassembled WGS sequence"/>
</dbReference>